<sequence>MGGEKQYGNKIRSSPLFFSLRGKRRNGMTSLFLPSLNMLPSYHSFPFSFFAVDWFYFCRGRKIGWSLYCPRIEMEYLCAMALVIEMMMMMAWDGEDLLRSINDQNEMGKKMRHNIQHTVLSSILLLRCFETSNTTTTSITHNGANRWTSENGGMFNFNAFEMELYEEIFTFQHE</sequence>
<evidence type="ECO:0000313" key="1">
    <source>
        <dbReference type="EMBL" id="OZC10078.1"/>
    </source>
</evidence>
<organism evidence="1 2">
    <name type="scientific">Onchocerca flexuosa</name>
    <dbReference type="NCBI Taxonomy" id="387005"/>
    <lineage>
        <taxon>Eukaryota</taxon>
        <taxon>Metazoa</taxon>
        <taxon>Ecdysozoa</taxon>
        <taxon>Nematoda</taxon>
        <taxon>Chromadorea</taxon>
        <taxon>Rhabditida</taxon>
        <taxon>Spirurina</taxon>
        <taxon>Spiruromorpha</taxon>
        <taxon>Filarioidea</taxon>
        <taxon>Onchocercidae</taxon>
        <taxon>Onchocerca</taxon>
    </lineage>
</organism>
<dbReference type="AlphaFoldDB" id="A0A238BZK1"/>
<dbReference type="EMBL" id="KZ269989">
    <property type="protein sequence ID" value="OZC10078.1"/>
    <property type="molecule type" value="Genomic_DNA"/>
</dbReference>
<keyword evidence="2" id="KW-1185">Reference proteome</keyword>
<evidence type="ECO:0000313" key="2">
    <source>
        <dbReference type="Proteomes" id="UP000242913"/>
    </source>
</evidence>
<gene>
    <name evidence="1" type="ORF">X798_02927</name>
</gene>
<reference evidence="1 2" key="1">
    <citation type="submission" date="2015-12" db="EMBL/GenBank/DDBJ databases">
        <title>Draft genome of the nematode, Onchocerca flexuosa.</title>
        <authorList>
            <person name="Mitreva M."/>
        </authorList>
    </citation>
    <scope>NUCLEOTIDE SEQUENCE [LARGE SCALE GENOMIC DNA]</scope>
    <source>
        <strain evidence="1">Red Deer</strain>
    </source>
</reference>
<accession>A0A238BZK1</accession>
<name>A0A238BZK1_9BILA</name>
<dbReference type="Proteomes" id="UP000242913">
    <property type="component" value="Unassembled WGS sequence"/>
</dbReference>
<protein>
    <submittedName>
        <fullName evidence="1">Uncharacterized protein</fullName>
    </submittedName>
</protein>
<proteinExistence type="predicted"/>